<name>A0ACB8V6A2_9EURO</name>
<comment type="caution">
    <text evidence="1">The sequence shown here is derived from an EMBL/GenBank/DDBJ whole genome shotgun (WGS) entry which is preliminary data.</text>
</comment>
<organism evidence="1">
    <name type="scientific">Ophidiomyces ophidiicola</name>
    <dbReference type="NCBI Taxonomy" id="1387563"/>
    <lineage>
        <taxon>Eukaryota</taxon>
        <taxon>Fungi</taxon>
        <taxon>Dikarya</taxon>
        <taxon>Ascomycota</taxon>
        <taxon>Pezizomycotina</taxon>
        <taxon>Eurotiomycetes</taxon>
        <taxon>Eurotiomycetidae</taxon>
        <taxon>Onygenales</taxon>
        <taxon>Onygenaceae</taxon>
        <taxon>Ophidiomyces</taxon>
    </lineage>
</organism>
<dbReference type="EMBL" id="JALBCA010000010">
    <property type="protein sequence ID" value="KAI2391740.1"/>
    <property type="molecule type" value="Genomic_DNA"/>
</dbReference>
<evidence type="ECO:0000313" key="1">
    <source>
        <dbReference type="EMBL" id="KAI2391740.1"/>
    </source>
</evidence>
<gene>
    <name evidence="1" type="ORF">LOY88_000966</name>
</gene>
<accession>A0ACB8V6A2</accession>
<sequence>MPRSRPQKSMSSRLLTMKFMQRAAAASTSNPATPASEKSAAPAELTTPSPKRRKVSADTSSNSPLTPSSSDLKAISAAVKAEEEKRAAAIAKQAADAGETEWVLEFPAGTITNLPSAKTDSNPAIEEPVDGGRKSYGNYKKKAKPLNCGK</sequence>
<proteinExistence type="predicted"/>
<protein>
    <submittedName>
        <fullName evidence="1">Uncharacterized protein</fullName>
    </submittedName>
</protein>
<reference evidence="1" key="1">
    <citation type="journal article" date="2022" name="bioRxiv">
        <title>Population genetic analysis of Ophidiomyces ophidiicola, the causative agent of snake fungal disease, indicates recent introductions to the USA.</title>
        <authorList>
            <person name="Ladner J.T."/>
            <person name="Palmer J.M."/>
            <person name="Ettinger C.L."/>
            <person name="Stajich J.E."/>
            <person name="Farrell T.M."/>
            <person name="Glorioso B.M."/>
            <person name="Lawson B."/>
            <person name="Price S.J."/>
            <person name="Stengle A.G."/>
            <person name="Grear D.A."/>
            <person name="Lorch J.M."/>
        </authorList>
    </citation>
    <scope>NUCLEOTIDE SEQUENCE</scope>
    <source>
        <strain evidence="1">NWHC 24266-5</strain>
    </source>
</reference>